<feature type="compositionally biased region" description="Low complexity" evidence="6">
    <location>
        <begin position="139"/>
        <end position="152"/>
    </location>
</feature>
<evidence type="ECO:0000256" key="1">
    <source>
        <dbReference type="ARBA" id="ARBA00004123"/>
    </source>
</evidence>
<feature type="region of interest" description="Disordered" evidence="6">
    <location>
        <begin position="207"/>
        <end position="260"/>
    </location>
</feature>
<dbReference type="PROSITE" id="PS51152">
    <property type="entry name" value="NFYA_HAP2_2"/>
    <property type="match status" value="1"/>
</dbReference>
<protein>
    <recommendedName>
        <fullName evidence="9">Transcriptional activator HAP2</fullName>
    </recommendedName>
</protein>
<name>A0A4Y9Y0H9_9APHY</name>
<dbReference type="AlphaFoldDB" id="A0A4Y9Y0H9"/>
<dbReference type="EMBL" id="SEKV01000555">
    <property type="protein sequence ID" value="TFY55850.1"/>
    <property type="molecule type" value="Genomic_DNA"/>
</dbReference>
<proteinExistence type="predicted"/>
<feature type="region of interest" description="Disordered" evidence="6">
    <location>
        <begin position="183"/>
        <end position="202"/>
    </location>
</feature>
<feature type="compositionally biased region" description="Low complexity" evidence="6">
    <location>
        <begin position="228"/>
        <end position="246"/>
    </location>
</feature>
<dbReference type="STRING" id="34475.A0A4Y9Y0H9"/>
<dbReference type="GO" id="GO:0005634">
    <property type="term" value="C:nucleus"/>
    <property type="evidence" value="ECO:0007669"/>
    <property type="project" value="UniProtKB-SubCell"/>
</dbReference>
<reference evidence="7 8" key="1">
    <citation type="submission" date="2019-01" db="EMBL/GenBank/DDBJ databases">
        <title>Genome sequencing of the rare red list fungi Fomitopsis rosea.</title>
        <authorList>
            <person name="Buettner E."/>
            <person name="Kellner H."/>
        </authorList>
    </citation>
    <scope>NUCLEOTIDE SEQUENCE [LARGE SCALE GENOMIC DNA]</scope>
    <source>
        <strain evidence="7 8">DSM 105464</strain>
    </source>
</reference>
<dbReference type="GO" id="GO:0003677">
    <property type="term" value="F:DNA binding"/>
    <property type="evidence" value="ECO:0007669"/>
    <property type="project" value="UniProtKB-KW"/>
</dbReference>
<evidence type="ECO:0000256" key="6">
    <source>
        <dbReference type="SAM" id="MobiDB-lite"/>
    </source>
</evidence>
<feature type="region of interest" description="Disordered" evidence="6">
    <location>
        <begin position="18"/>
        <end position="156"/>
    </location>
</feature>
<evidence type="ECO:0000256" key="2">
    <source>
        <dbReference type="ARBA" id="ARBA00023015"/>
    </source>
</evidence>
<dbReference type="GO" id="GO:0003700">
    <property type="term" value="F:DNA-binding transcription factor activity"/>
    <property type="evidence" value="ECO:0007669"/>
    <property type="project" value="InterPro"/>
</dbReference>
<feature type="compositionally biased region" description="Low complexity" evidence="6">
    <location>
        <begin position="18"/>
        <end position="28"/>
    </location>
</feature>
<feature type="compositionally biased region" description="Basic and acidic residues" evidence="6">
    <location>
        <begin position="45"/>
        <end position="59"/>
    </location>
</feature>
<evidence type="ECO:0000313" key="8">
    <source>
        <dbReference type="Proteomes" id="UP000298390"/>
    </source>
</evidence>
<feature type="compositionally biased region" description="Polar residues" evidence="6">
    <location>
        <begin position="102"/>
        <end position="138"/>
    </location>
</feature>
<keyword evidence="3" id="KW-0238">DNA-binding</keyword>
<dbReference type="Proteomes" id="UP000298390">
    <property type="component" value="Unassembled WGS sequence"/>
</dbReference>
<evidence type="ECO:0000256" key="5">
    <source>
        <dbReference type="ARBA" id="ARBA00023242"/>
    </source>
</evidence>
<comment type="caution">
    <text evidence="7">The sequence shown here is derived from an EMBL/GenBank/DDBJ whole genome shotgun (WGS) entry which is preliminary data.</text>
</comment>
<keyword evidence="2" id="KW-0805">Transcription regulation</keyword>
<keyword evidence="5" id="KW-0539">Nucleus</keyword>
<evidence type="ECO:0000313" key="7">
    <source>
        <dbReference type="EMBL" id="TFY55850.1"/>
    </source>
</evidence>
<sequence length="329" mass="35802">MRRPRGPGGRFLTAEEIAAQKASQAAEAGPSASTSQDGEDDDAELVDKDMDKDTDKDAEMSVDSPLEIKPNFAAPPQVQLPEVRAEQRPAQPHLQPRPQPSHPQIQVPAQPQVSTHVPKSQPQTQMQSPVHMQPSSHFQGQPQAQSQPQSSQNHRAMRTPFDNQLSLGHNAGPISLLSVGYQHSLSHPTSPTPLSPHPSMSDALRNREHVSHGHSHQEHGQHDHSRHMGSTASSSSMGSHISNASAQPVAQVGAPPSSSINLRAPYTQMHHVPHPHAHARHHHSYVNNVERLYADDRNVMGISGSLKGDMQSRAGDLMRYGTGPESSRR</sequence>
<comment type="subcellular location">
    <subcellularLocation>
        <location evidence="1">Nucleus</location>
    </subcellularLocation>
</comment>
<gene>
    <name evidence="7" type="ORF">EVJ58_g7992</name>
</gene>
<accession>A0A4Y9Y0H9</accession>
<dbReference type="InterPro" id="IPR001289">
    <property type="entry name" value="NFYA"/>
</dbReference>
<keyword evidence="4" id="KW-0804">Transcription</keyword>
<feature type="compositionally biased region" description="Basic and acidic residues" evidence="6">
    <location>
        <begin position="207"/>
        <end position="223"/>
    </location>
</feature>
<evidence type="ECO:0000256" key="4">
    <source>
        <dbReference type="ARBA" id="ARBA00023163"/>
    </source>
</evidence>
<organism evidence="7 8">
    <name type="scientific">Rhodofomes roseus</name>
    <dbReference type="NCBI Taxonomy" id="34475"/>
    <lineage>
        <taxon>Eukaryota</taxon>
        <taxon>Fungi</taxon>
        <taxon>Dikarya</taxon>
        <taxon>Basidiomycota</taxon>
        <taxon>Agaricomycotina</taxon>
        <taxon>Agaricomycetes</taxon>
        <taxon>Polyporales</taxon>
        <taxon>Rhodofomes</taxon>
    </lineage>
</organism>
<evidence type="ECO:0000256" key="3">
    <source>
        <dbReference type="ARBA" id="ARBA00023125"/>
    </source>
</evidence>
<evidence type="ECO:0008006" key="9">
    <source>
        <dbReference type="Google" id="ProtNLM"/>
    </source>
</evidence>